<organism evidence="4 5">
    <name type="scientific">Tritrichomonas foetus</name>
    <dbReference type="NCBI Taxonomy" id="1144522"/>
    <lineage>
        <taxon>Eukaryota</taxon>
        <taxon>Metamonada</taxon>
        <taxon>Parabasalia</taxon>
        <taxon>Tritrichomonadida</taxon>
        <taxon>Tritrichomonadidae</taxon>
        <taxon>Tritrichomonas</taxon>
    </lineage>
</organism>
<evidence type="ECO:0000256" key="1">
    <source>
        <dbReference type="PROSITE-ProRule" id="PRU00221"/>
    </source>
</evidence>
<dbReference type="InterPro" id="IPR015943">
    <property type="entry name" value="WD40/YVTN_repeat-like_dom_sf"/>
</dbReference>
<dbReference type="EMBL" id="MLAK01000574">
    <property type="protein sequence ID" value="OHT11988.1"/>
    <property type="molecule type" value="Genomic_DNA"/>
</dbReference>
<keyword evidence="3" id="KW-1133">Transmembrane helix</keyword>
<dbReference type="PANTHER" id="PTHR44321">
    <property type="entry name" value="TRANSDUCIN BETA-LIKE PROTEIN 2"/>
    <property type="match status" value="1"/>
</dbReference>
<dbReference type="Proteomes" id="UP000179807">
    <property type="component" value="Unassembled WGS sequence"/>
</dbReference>
<feature type="compositionally biased region" description="Low complexity" evidence="2">
    <location>
        <begin position="31"/>
        <end position="51"/>
    </location>
</feature>
<dbReference type="PROSITE" id="PS50294">
    <property type="entry name" value="WD_REPEATS_REGION"/>
    <property type="match status" value="1"/>
</dbReference>
<dbReference type="PANTHER" id="PTHR44321:SF1">
    <property type="entry name" value="TRANSDUCIN BETA-LIKE PROTEIN 2"/>
    <property type="match status" value="1"/>
</dbReference>
<gene>
    <name evidence="4" type="ORF">TRFO_18373</name>
</gene>
<dbReference type="OrthoDB" id="346371at2759"/>
<dbReference type="InterPro" id="IPR001680">
    <property type="entry name" value="WD40_rpt"/>
</dbReference>
<feature type="compositionally biased region" description="Basic and acidic residues" evidence="2">
    <location>
        <begin position="52"/>
        <end position="67"/>
    </location>
</feature>
<sequence>MSAIFIGAAILLGIAVAVYFFFVKNDKKGTSKSNSKNSHPNNNQSNNSQKNSMKEEKKEDKKEDKIKQTKQQKQQKQQSKPMETAEHYMTVGNTIPICMSFEQTGEYFVVACRNRQQILFEVNGIDKNAPGKQRYRLTDDTVVDCSFFTNNSKQLEVAFALDRSKSIQSFVLIPNSNKFENGQINIPNAGKLTVDKIQVAPDQSFVAALGDETYIRVFHPNGTHLFAKDTSQMRNTEITVSSNSELVSASSYTSEIVVYGIDRDRSDVPSKVTKAFSFSEHKNSIQTLDFDRKTMLIASGSKDCKYNVWLAPLRWREGDIARLQWSGTLPEPIFLIRMCPTSQMVACVTENGKLYFCTKEGIQKTVDVAHNMGVADIKWSPDGRFVVVMSHGSQFLYAFERPN</sequence>
<dbReference type="Gene3D" id="2.130.10.10">
    <property type="entry name" value="YVTN repeat-like/Quinoprotein amine dehydrogenase"/>
    <property type="match status" value="1"/>
</dbReference>
<name>A0A1J4KQC1_9EUKA</name>
<evidence type="ECO:0000313" key="5">
    <source>
        <dbReference type="Proteomes" id="UP000179807"/>
    </source>
</evidence>
<feature type="compositionally biased region" description="Low complexity" evidence="2">
    <location>
        <begin position="69"/>
        <end position="80"/>
    </location>
</feature>
<comment type="caution">
    <text evidence="4">The sequence shown here is derived from an EMBL/GenBank/DDBJ whole genome shotgun (WGS) entry which is preliminary data.</text>
</comment>
<dbReference type="InterPro" id="IPR036322">
    <property type="entry name" value="WD40_repeat_dom_sf"/>
</dbReference>
<keyword evidence="3" id="KW-0472">Membrane</keyword>
<dbReference type="Pfam" id="PF00400">
    <property type="entry name" value="WD40"/>
    <property type="match status" value="1"/>
</dbReference>
<dbReference type="InterPro" id="IPR042410">
    <property type="entry name" value="WBSCR13"/>
</dbReference>
<reference evidence="4" key="1">
    <citation type="submission" date="2016-10" db="EMBL/GenBank/DDBJ databases">
        <authorList>
            <person name="Benchimol M."/>
            <person name="Almeida L.G."/>
            <person name="Vasconcelos A.T."/>
            <person name="Perreira-Neves A."/>
            <person name="Rosa I.A."/>
            <person name="Tasca T."/>
            <person name="Bogo M.R."/>
            <person name="de Souza W."/>
        </authorList>
    </citation>
    <scope>NUCLEOTIDE SEQUENCE [LARGE SCALE GENOMIC DNA]</scope>
    <source>
        <strain evidence="4">K</strain>
    </source>
</reference>
<keyword evidence="3" id="KW-0812">Transmembrane</keyword>
<accession>A0A1J4KQC1</accession>
<proteinExistence type="predicted"/>
<keyword evidence="5" id="KW-1185">Reference proteome</keyword>
<evidence type="ECO:0000256" key="3">
    <source>
        <dbReference type="SAM" id="Phobius"/>
    </source>
</evidence>
<protein>
    <submittedName>
        <fullName evidence="4">Uncharacterized protein</fullName>
    </submittedName>
</protein>
<dbReference type="RefSeq" id="XP_068365124.1">
    <property type="nucleotide sequence ID" value="XM_068500145.1"/>
</dbReference>
<keyword evidence="1" id="KW-0853">WD repeat</keyword>
<evidence type="ECO:0000313" key="4">
    <source>
        <dbReference type="EMBL" id="OHT11988.1"/>
    </source>
</evidence>
<dbReference type="GeneID" id="94834849"/>
<dbReference type="GO" id="GO:0005783">
    <property type="term" value="C:endoplasmic reticulum"/>
    <property type="evidence" value="ECO:0007669"/>
    <property type="project" value="TreeGrafter"/>
</dbReference>
<feature type="repeat" description="WD" evidence="1">
    <location>
        <begin position="278"/>
        <end position="309"/>
    </location>
</feature>
<feature type="transmembrane region" description="Helical" evidence="3">
    <location>
        <begin position="6"/>
        <end position="23"/>
    </location>
</feature>
<evidence type="ECO:0000256" key="2">
    <source>
        <dbReference type="SAM" id="MobiDB-lite"/>
    </source>
</evidence>
<dbReference type="AlphaFoldDB" id="A0A1J4KQC1"/>
<dbReference type="VEuPathDB" id="TrichDB:TRFO_18373"/>
<dbReference type="SUPFAM" id="SSF50978">
    <property type="entry name" value="WD40 repeat-like"/>
    <property type="match status" value="1"/>
</dbReference>
<feature type="region of interest" description="Disordered" evidence="2">
    <location>
        <begin position="30"/>
        <end position="85"/>
    </location>
</feature>
<dbReference type="PROSITE" id="PS50082">
    <property type="entry name" value="WD_REPEATS_2"/>
    <property type="match status" value="1"/>
</dbReference>
<dbReference type="GO" id="GO:0030968">
    <property type="term" value="P:endoplasmic reticulum unfolded protein response"/>
    <property type="evidence" value="ECO:0007669"/>
    <property type="project" value="TreeGrafter"/>
</dbReference>